<dbReference type="PANTHER" id="PTHR33352:SF3">
    <property type="entry name" value="SLR1612 PROTEIN"/>
    <property type="match status" value="1"/>
</dbReference>
<dbReference type="PANTHER" id="PTHR33352">
    <property type="entry name" value="SLR1095 PROTEIN"/>
    <property type="match status" value="1"/>
</dbReference>
<reference evidence="2" key="1">
    <citation type="submission" date="2017-04" db="EMBL/GenBank/DDBJ databases">
        <authorList>
            <person name="Abreu V.A."/>
            <person name="Popin R.V."/>
            <person name="Rigonato J."/>
            <person name="Andreote A.P."/>
            <person name="Schaker P.C."/>
            <person name="Hoff-Risseti C."/>
            <person name="Alvarenga D.O."/>
            <person name="Varani A.M."/>
            <person name="Fiore M.F."/>
        </authorList>
    </citation>
    <scope>NUCLEOTIDE SEQUENCE [LARGE SCALE GENOMIC DNA]</scope>
    <source>
        <strain evidence="2">CENA303</strain>
    </source>
</reference>
<accession>A0A1X4GAQ6</accession>
<dbReference type="Proteomes" id="UP000192997">
    <property type="component" value="Unassembled WGS sequence"/>
</dbReference>
<name>A0A1X4GAQ6_9CYAN</name>
<gene>
    <name evidence="1" type="ORF">B7O87_04735</name>
</gene>
<dbReference type="AlphaFoldDB" id="A0A1X4GAQ6"/>
<sequence>MQTGREIEAFLRDVERKSASPDSDRICIGRWGRGKKVKKAGKFWVYEQTAKIPYYAIFNGFEGKLEMYHLEKGRYKQVKANKRKHYPIPELGVELGMLLERERPPIPWLRWWDNRGGCFMISAIMGFTRDWGMME</sequence>
<comment type="caution">
    <text evidence="1">The sequence shown here is derived from an EMBL/GenBank/DDBJ whole genome shotgun (WGS) entry which is preliminary data.</text>
</comment>
<dbReference type="EMBL" id="NBYN01000015">
    <property type="protein sequence ID" value="OSO94120.1"/>
    <property type="molecule type" value="Genomic_DNA"/>
</dbReference>
<protein>
    <submittedName>
        <fullName evidence="1">Uncharacterized protein</fullName>
    </submittedName>
</protein>
<organism evidence="1 2">
    <name type="scientific">Cylindrospermopsis raciborskii CENA303</name>
    <dbReference type="NCBI Taxonomy" id="1170769"/>
    <lineage>
        <taxon>Bacteria</taxon>
        <taxon>Bacillati</taxon>
        <taxon>Cyanobacteriota</taxon>
        <taxon>Cyanophyceae</taxon>
        <taxon>Nostocales</taxon>
        <taxon>Aphanizomenonaceae</taxon>
        <taxon>Cylindrospermopsis</taxon>
    </lineage>
</organism>
<evidence type="ECO:0000313" key="2">
    <source>
        <dbReference type="Proteomes" id="UP000192997"/>
    </source>
</evidence>
<evidence type="ECO:0000313" key="1">
    <source>
        <dbReference type="EMBL" id="OSO94120.1"/>
    </source>
</evidence>
<proteinExistence type="predicted"/>